<evidence type="ECO:0000313" key="1">
    <source>
        <dbReference type="EMBL" id="MFC7370721.1"/>
    </source>
</evidence>
<proteinExistence type="predicted"/>
<gene>
    <name evidence="1" type="ORF">ACFQPF_03420</name>
</gene>
<reference evidence="2" key="1">
    <citation type="journal article" date="2019" name="Int. J. Syst. Evol. Microbiol.">
        <title>The Global Catalogue of Microorganisms (GCM) 10K type strain sequencing project: providing services to taxonomists for standard genome sequencing and annotation.</title>
        <authorList>
            <consortium name="The Broad Institute Genomics Platform"/>
            <consortium name="The Broad Institute Genome Sequencing Center for Infectious Disease"/>
            <person name="Wu L."/>
            <person name="Ma J."/>
        </authorList>
    </citation>
    <scope>NUCLEOTIDE SEQUENCE [LARGE SCALE GENOMIC DNA]</scope>
    <source>
        <strain evidence="2">NBRC 106396</strain>
    </source>
</reference>
<name>A0ABW2NML4_9BACL</name>
<protein>
    <recommendedName>
        <fullName evidence="3">YneQ</fullName>
    </recommendedName>
</protein>
<comment type="caution">
    <text evidence="1">The sequence shown here is derived from an EMBL/GenBank/DDBJ whole genome shotgun (WGS) entry which is preliminary data.</text>
</comment>
<accession>A0ABW2NML4</accession>
<evidence type="ECO:0000313" key="2">
    <source>
        <dbReference type="Proteomes" id="UP001596549"/>
    </source>
</evidence>
<dbReference type="Proteomes" id="UP001596549">
    <property type="component" value="Unassembled WGS sequence"/>
</dbReference>
<dbReference type="EMBL" id="JBHTCP010000005">
    <property type="protein sequence ID" value="MFC7370721.1"/>
    <property type="molecule type" value="Genomic_DNA"/>
</dbReference>
<keyword evidence="2" id="KW-1185">Reference proteome</keyword>
<organism evidence="1 2">
    <name type="scientific">Fictibacillus iocasae</name>
    <dbReference type="NCBI Taxonomy" id="2715437"/>
    <lineage>
        <taxon>Bacteria</taxon>
        <taxon>Bacillati</taxon>
        <taxon>Bacillota</taxon>
        <taxon>Bacilli</taxon>
        <taxon>Bacillales</taxon>
        <taxon>Fictibacillaceae</taxon>
        <taxon>Fictibacillus</taxon>
    </lineage>
</organism>
<evidence type="ECO:0008006" key="3">
    <source>
        <dbReference type="Google" id="ProtNLM"/>
    </source>
</evidence>
<dbReference type="RefSeq" id="WP_379746573.1">
    <property type="nucleotide sequence ID" value="NZ_JBHTCP010000005.1"/>
</dbReference>
<sequence length="99" mass="11868">MAFGISREELAAWKRDASDGQIAFLTHFWHDSRFPQYRSVTKAACCDIQKLILWGKEYGLPKEYIHHREDYPHFDLMGKKQLEVMKKENRLHEISRFLK</sequence>